<proteinExistence type="predicted"/>
<dbReference type="InterPro" id="IPR036047">
    <property type="entry name" value="F-box-like_dom_sf"/>
</dbReference>
<organism evidence="2 3">
    <name type="scientific">Prunus avium</name>
    <name type="common">Cherry</name>
    <name type="synonym">Cerasus avium</name>
    <dbReference type="NCBI Taxonomy" id="42229"/>
    <lineage>
        <taxon>Eukaryota</taxon>
        <taxon>Viridiplantae</taxon>
        <taxon>Streptophyta</taxon>
        <taxon>Embryophyta</taxon>
        <taxon>Tracheophyta</taxon>
        <taxon>Spermatophyta</taxon>
        <taxon>Magnoliopsida</taxon>
        <taxon>eudicotyledons</taxon>
        <taxon>Gunneridae</taxon>
        <taxon>Pentapetalae</taxon>
        <taxon>rosids</taxon>
        <taxon>fabids</taxon>
        <taxon>Rosales</taxon>
        <taxon>Rosaceae</taxon>
        <taxon>Amygdaloideae</taxon>
        <taxon>Amygdaleae</taxon>
        <taxon>Prunus</taxon>
    </lineage>
</organism>
<dbReference type="AlphaFoldDB" id="A0A6P5RJ34"/>
<dbReference type="InterPro" id="IPR011043">
    <property type="entry name" value="Gal_Oxase/kelch_b-propeller"/>
</dbReference>
<dbReference type="Proteomes" id="UP000515124">
    <property type="component" value="Unplaced"/>
</dbReference>
<dbReference type="InterPro" id="IPR006527">
    <property type="entry name" value="F-box-assoc_dom_typ1"/>
</dbReference>
<dbReference type="PANTHER" id="PTHR31672">
    <property type="entry name" value="BNACNNG10540D PROTEIN"/>
    <property type="match status" value="1"/>
</dbReference>
<dbReference type="GeneID" id="110745074"/>
<feature type="domain" description="F-box" evidence="1">
    <location>
        <begin position="1"/>
        <end position="42"/>
    </location>
</feature>
<accession>A0A6P5RJ34</accession>
<name>A0A6P5RJ34_PRUAV</name>
<dbReference type="Gramene" id="Pav_sc0004475.1_g050.1.br:mrna">
    <property type="protein sequence ID" value="Pav_sc0004475.1_g050.1.br:CDS:1"/>
    <property type="gene ID" value="Pav_sc0004475.1_g050.1.br"/>
</dbReference>
<dbReference type="SUPFAM" id="SSF50965">
    <property type="entry name" value="Galactose oxidase, central domain"/>
    <property type="match status" value="1"/>
</dbReference>
<evidence type="ECO:0000259" key="1">
    <source>
        <dbReference type="PROSITE" id="PS50181"/>
    </source>
</evidence>
<evidence type="ECO:0000313" key="2">
    <source>
        <dbReference type="Proteomes" id="UP000515124"/>
    </source>
</evidence>
<reference evidence="3" key="1">
    <citation type="submission" date="2025-08" db="UniProtKB">
        <authorList>
            <consortium name="RefSeq"/>
        </authorList>
    </citation>
    <scope>IDENTIFICATION</scope>
</reference>
<dbReference type="RefSeq" id="XP_021800841.1">
    <property type="nucleotide sequence ID" value="XM_021945149.1"/>
</dbReference>
<dbReference type="SUPFAM" id="SSF81383">
    <property type="entry name" value="F-box domain"/>
    <property type="match status" value="1"/>
</dbReference>
<dbReference type="SMART" id="SM00256">
    <property type="entry name" value="FBOX"/>
    <property type="match status" value="1"/>
</dbReference>
<dbReference type="InterPro" id="IPR050796">
    <property type="entry name" value="SCF_F-box_component"/>
</dbReference>
<evidence type="ECO:0000313" key="3">
    <source>
        <dbReference type="RefSeq" id="XP_021800841.1"/>
    </source>
</evidence>
<dbReference type="InterPro" id="IPR017451">
    <property type="entry name" value="F-box-assoc_interact_dom"/>
</dbReference>
<gene>
    <name evidence="3" type="primary">LOC110745074</name>
</gene>
<dbReference type="Gene3D" id="1.20.1280.50">
    <property type="match status" value="1"/>
</dbReference>
<dbReference type="PANTHER" id="PTHR31672:SF13">
    <property type="entry name" value="F-BOX PROTEIN CPR30-LIKE"/>
    <property type="match status" value="1"/>
</dbReference>
<dbReference type="KEGG" id="pavi:110745074"/>
<dbReference type="Pfam" id="PF00646">
    <property type="entry name" value="F-box"/>
    <property type="match status" value="1"/>
</dbReference>
<dbReference type="NCBIfam" id="TIGR01640">
    <property type="entry name" value="F_box_assoc_1"/>
    <property type="match status" value="1"/>
</dbReference>
<dbReference type="PROSITE" id="PS50181">
    <property type="entry name" value="FBOX"/>
    <property type="match status" value="1"/>
</dbReference>
<dbReference type="InterPro" id="IPR001810">
    <property type="entry name" value="F-box_dom"/>
</dbReference>
<keyword evidence="2" id="KW-1185">Reference proteome</keyword>
<dbReference type="Pfam" id="PF07734">
    <property type="entry name" value="FBA_1"/>
    <property type="match status" value="1"/>
</dbReference>
<sequence>MLEEMVLHILSRLPSKSLMRFKCVCKSWYTVINNPMFVARHLTNSMHNKLSTCILFKHFVQSDTNTGEKELRFSFLYLCNDYIDDKPNVNTFVEDIKFPLSTGQFIGLKLVESVSIRGHCDGIVCLCDCGGNIILCNPAIKELKLLPKSCLPNWGYSNVSIGYDPKSKDYKVQRISCDGEEIYGDRLVFFPPRVEIYNLSTDTWREIKSNCLQTEATFLWPEDFAVYWKGICYWLGGYEQPKEFESYFDRLEDEKKKTVVFLFDTGDEVFHSILLPDCVYEPPEEYRYDMSVVLWNESVALFGL</sequence>
<protein>
    <submittedName>
        <fullName evidence="3">F-box/kelch-repeat protein At3g06240-like</fullName>
    </submittedName>
</protein>
<dbReference type="CDD" id="cd22157">
    <property type="entry name" value="F-box_AtFBW1-like"/>
    <property type="match status" value="1"/>
</dbReference>